<dbReference type="InterPro" id="IPR006143">
    <property type="entry name" value="RND_pump_MFP"/>
</dbReference>
<dbReference type="Gene3D" id="2.40.50.100">
    <property type="match status" value="1"/>
</dbReference>
<feature type="domain" description="Multidrug resistance protein MdtA-like alpha-helical hairpin" evidence="6">
    <location>
        <begin position="99"/>
        <end position="166"/>
    </location>
</feature>
<evidence type="ECO:0000313" key="10">
    <source>
        <dbReference type="Proteomes" id="UP000520198"/>
    </source>
</evidence>
<dbReference type="GO" id="GO:1990281">
    <property type="term" value="C:efflux pump complex"/>
    <property type="evidence" value="ECO:0007669"/>
    <property type="project" value="TreeGrafter"/>
</dbReference>
<evidence type="ECO:0000313" key="9">
    <source>
        <dbReference type="EMBL" id="NVD41994.1"/>
    </source>
</evidence>
<dbReference type="InterPro" id="IPR058624">
    <property type="entry name" value="MdtA-like_HH"/>
</dbReference>
<dbReference type="Gene3D" id="1.10.287.470">
    <property type="entry name" value="Helix hairpin bin"/>
    <property type="match status" value="1"/>
</dbReference>
<keyword evidence="10" id="KW-1185">Reference proteome</keyword>
<dbReference type="SUPFAM" id="SSF111369">
    <property type="entry name" value="HlyD-like secretion proteins"/>
    <property type="match status" value="1"/>
</dbReference>
<keyword evidence="4" id="KW-0175">Coiled coil</keyword>
<feature type="domain" description="Multidrug resistance protein MdtA-like C-terminal permuted SH3" evidence="8">
    <location>
        <begin position="283"/>
        <end position="342"/>
    </location>
</feature>
<evidence type="ECO:0000256" key="4">
    <source>
        <dbReference type="SAM" id="Coils"/>
    </source>
</evidence>
<dbReference type="NCBIfam" id="TIGR01730">
    <property type="entry name" value="RND_mfp"/>
    <property type="match status" value="1"/>
</dbReference>
<dbReference type="PANTHER" id="PTHR30469:SF38">
    <property type="entry name" value="HLYD FAMILY SECRETION PROTEIN"/>
    <property type="match status" value="1"/>
</dbReference>
<dbReference type="InterPro" id="IPR058627">
    <property type="entry name" value="MdtA-like_C"/>
</dbReference>
<evidence type="ECO:0000256" key="3">
    <source>
        <dbReference type="ARBA" id="ARBA00022448"/>
    </source>
</evidence>
<feature type="domain" description="Multidrug resistance protein MdtA-like barrel-sandwich hybrid" evidence="7">
    <location>
        <begin position="58"/>
        <end position="193"/>
    </location>
</feature>
<dbReference type="GO" id="GO:0015562">
    <property type="term" value="F:efflux transmembrane transporter activity"/>
    <property type="evidence" value="ECO:0007669"/>
    <property type="project" value="TreeGrafter"/>
</dbReference>
<dbReference type="EMBL" id="JABWDU010000007">
    <property type="protein sequence ID" value="NVD41994.1"/>
    <property type="molecule type" value="Genomic_DNA"/>
</dbReference>
<dbReference type="Pfam" id="PF25967">
    <property type="entry name" value="RND-MFP_C"/>
    <property type="match status" value="1"/>
</dbReference>
<comment type="subcellular location">
    <subcellularLocation>
        <location evidence="1">Cell envelope</location>
    </subcellularLocation>
</comment>
<organism evidence="9 10">
    <name type="scientific">Ensifer oleiphilus</name>
    <dbReference type="NCBI Taxonomy" id="2742698"/>
    <lineage>
        <taxon>Bacteria</taxon>
        <taxon>Pseudomonadati</taxon>
        <taxon>Pseudomonadota</taxon>
        <taxon>Alphaproteobacteria</taxon>
        <taxon>Hyphomicrobiales</taxon>
        <taxon>Rhizobiaceae</taxon>
        <taxon>Sinorhizobium/Ensifer group</taxon>
        <taxon>Ensifer</taxon>
    </lineage>
</organism>
<feature type="signal peptide" evidence="5">
    <location>
        <begin position="1"/>
        <end position="17"/>
    </location>
</feature>
<dbReference type="Proteomes" id="UP000520198">
    <property type="component" value="Unassembled WGS sequence"/>
</dbReference>
<dbReference type="Gene3D" id="2.40.420.20">
    <property type="match status" value="1"/>
</dbReference>
<dbReference type="Pfam" id="PF25917">
    <property type="entry name" value="BSH_RND"/>
    <property type="match status" value="1"/>
</dbReference>
<keyword evidence="5" id="KW-0732">Signal</keyword>
<evidence type="ECO:0000256" key="5">
    <source>
        <dbReference type="SAM" id="SignalP"/>
    </source>
</evidence>
<comment type="similarity">
    <text evidence="2">Belongs to the membrane fusion protein (MFP) (TC 8.A.1) family.</text>
</comment>
<dbReference type="RefSeq" id="WP_176355355.1">
    <property type="nucleotide sequence ID" value="NZ_JABWDU010000007.1"/>
</dbReference>
<dbReference type="PROSITE" id="PS51257">
    <property type="entry name" value="PROKAR_LIPOPROTEIN"/>
    <property type="match status" value="1"/>
</dbReference>
<dbReference type="Pfam" id="PF25876">
    <property type="entry name" value="HH_MFP_RND"/>
    <property type="match status" value="1"/>
</dbReference>
<dbReference type="PANTHER" id="PTHR30469">
    <property type="entry name" value="MULTIDRUG RESISTANCE PROTEIN MDTA"/>
    <property type="match status" value="1"/>
</dbReference>
<feature type="chain" id="PRO_5030955399" evidence="5">
    <location>
        <begin position="18"/>
        <end position="355"/>
    </location>
</feature>
<dbReference type="AlphaFoldDB" id="A0A7Y6QAF7"/>
<reference evidence="9 10" key="1">
    <citation type="submission" date="2020-06" db="EMBL/GenBank/DDBJ databases">
        <authorList>
            <person name="Grouzdev D.S."/>
        </authorList>
    </citation>
    <scope>NUCLEOTIDE SEQUENCE [LARGE SCALE GENOMIC DNA]</scope>
    <source>
        <strain evidence="9 10">HO-A22</strain>
    </source>
</reference>
<proteinExistence type="inferred from homology"/>
<comment type="caution">
    <text evidence="9">The sequence shown here is derived from an EMBL/GenBank/DDBJ whole genome shotgun (WGS) entry which is preliminary data.</text>
</comment>
<name>A0A7Y6QAF7_9HYPH</name>
<evidence type="ECO:0000259" key="7">
    <source>
        <dbReference type="Pfam" id="PF25917"/>
    </source>
</evidence>
<evidence type="ECO:0000256" key="2">
    <source>
        <dbReference type="ARBA" id="ARBA00009477"/>
    </source>
</evidence>
<evidence type="ECO:0000259" key="8">
    <source>
        <dbReference type="Pfam" id="PF25967"/>
    </source>
</evidence>
<dbReference type="Gene3D" id="2.40.30.170">
    <property type="match status" value="1"/>
</dbReference>
<dbReference type="InterPro" id="IPR058625">
    <property type="entry name" value="MdtA-like_BSH"/>
</dbReference>
<feature type="coiled-coil region" evidence="4">
    <location>
        <begin position="136"/>
        <end position="163"/>
    </location>
</feature>
<keyword evidence="3" id="KW-0813">Transport</keyword>
<evidence type="ECO:0000256" key="1">
    <source>
        <dbReference type="ARBA" id="ARBA00004196"/>
    </source>
</evidence>
<accession>A0A7Y6QAF7</accession>
<gene>
    <name evidence="9" type="ORF">HT585_24310</name>
</gene>
<evidence type="ECO:0000259" key="6">
    <source>
        <dbReference type="Pfam" id="PF25876"/>
    </source>
</evidence>
<sequence length="355" mass="37589">MKSLQILGIGLACACLAACDDKTAATSPAPQQVRVIAAASVQYQPGAEITGEVKARNQTDLSFRVSGRVIDRQVDVGAHVRAGQLLARINDTEQQADVSVARAALASAQAVVKQKTLAFERSRALVQSQVISQETFDEARKDLTSAQANLEAAAAALATAEDALSHTELKAEADGIITARSLEVGQVVSAAQSVLTLAHDGPRDVVFDVFEAFFLDGPPLSDVAVAPVGDRALEVHANIRELSPVIDPKGGTIRIKVRLQENSYWPLGTPVVGILRSAPREGIVLPYTAIASAKGEPAVWLINDENLSVTLRKVAVSRYRKSDFVVTGGIAPDDLIVTEGGKFLKEGQAVAWEGK</sequence>
<protein>
    <submittedName>
        <fullName evidence="9">Efflux RND transporter periplasmic adaptor subunit</fullName>
    </submittedName>
</protein>